<keyword evidence="3 10" id="KW-0808">Transferase</keyword>
<keyword evidence="7 10" id="KW-0067">ATP-binding</keyword>
<dbReference type="CDD" id="cd07769">
    <property type="entry name" value="ASKHA_NBD_FGGY_GK"/>
    <property type="match status" value="1"/>
</dbReference>
<dbReference type="InterPro" id="IPR005999">
    <property type="entry name" value="Glycerol_kin"/>
</dbReference>
<dbReference type="GO" id="GO:0005524">
    <property type="term" value="F:ATP binding"/>
    <property type="evidence" value="ECO:0007669"/>
    <property type="project" value="UniProtKB-UniRule"/>
</dbReference>
<feature type="binding site" evidence="10">
    <location>
        <position position="135"/>
    </location>
    <ligand>
        <name>glycerol</name>
        <dbReference type="ChEBI" id="CHEBI:17754"/>
    </ligand>
</feature>
<dbReference type="Proteomes" id="UP000317039">
    <property type="component" value="Chromosome"/>
</dbReference>
<dbReference type="InterPro" id="IPR018484">
    <property type="entry name" value="FGGY_N"/>
</dbReference>
<feature type="binding site" evidence="10">
    <location>
        <position position="248"/>
    </location>
    <ligand>
        <name>glycerol</name>
        <dbReference type="ChEBI" id="CHEBI:17754"/>
    </ligand>
</feature>
<comment type="similarity">
    <text evidence="2 10 11">Belongs to the FGGY kinase family.</text>
</comment>
<keyword evidence="4 10" id="KW-0547">Nucleotide-binding</keyword>
<comment type="function">
    <text evidence="9 10">Key enzyme in the regulation of glycerol uptake and metabolism. Catalyzes the phosphorylation of glycerol to yield sn-glycerol 3-phosphate.</text>
</comment>
<evidence type="ECO:0000256" key="1">
    <source>
        <dbReference type="ARBA" id="ARBA00005190"/>
    </source>
</evidence>
<feature type="binding site" evidence="10">
    <location>
        <position position="14"/>
    </location>
    <ligand>
        <name>ATP</name>
        <dbReference type="ChEBI" id="CHEBI:30616"/>
    </ligand>
</feature>
<proteinExistence type="inferred from homology"/>
<evidence type="ECO:0000256" key="3">
    <source>
        <dbReference type="ARBA" id="ARBA00022679"/>
    </source>
</evidence>
<evidence type="ECO:0000313" key="14">
    <source>
        <dbReference type="EMBL" id="QDP78113.1"/>
    </source>
</evidence>
<evidence type="ECO:0000256" key="5">
    <source>
        <dbReference type="ARBA" id="ARBA00022777"/>
    </source>
</evidence>
<dbReference type="UniPathway" id="UPA00618">
    <property type="reaction ID" value="UER00672"/>
</dbReference>
<dbReference type="KEGG" id="nod:FOH10_04555"/>
<dbReference type="InterPro" id="IPR018483">
    <property type="entry name" value="Carb_kinase_FGGY_CS"/>
</dbReference>
<feature type="domain" description="Carbohydrate kinase FGGY N-terminal" evidence="12">
    <location>
        <begin position="4"/>
        <end position="254"/>
    </location>
</feature>
<feature type="binding site" evidence="10">
    <location>
        <position position="16"/>
    </location>
    <ligand>
        <name>ADP</name>
        <dbReference type="ChEBI" id="CHEBI:456216"/>
    </ligand>
</feature>
<feature type="binding site" evidence="10">
    <location>
        <position position="269"/>
    </location>
    <ligand>
        <name>ATP</name>
        <dbReference type="ChEBI" id="CHEBI:30616"/>
    </ligand>
</feature>
<dbReference type="AlphaFoldDB" id="A0A516NGT1"/>
<dbReference type="FunFam" id="3.30.420.40:FF:000007">
    <property type="entry name" value="Glycerol kinase"/>
    <property type="match status" value="1"/>
</dbReference>
<evidence type="ECO:0000313" key="15">
    <source>
        <dbReference type="Proteomes" id="UP000317039"/>
    </source>
</evidence>
<dbReference type="GO" id="GO:0019563">
    <property type="term" value="P:glycerol catabolic process"/>
    <property type="evidence" value="ECO:0007669"/>
    <property type="project" value="UniProtKB-UniRule"/>
</dbReference>
<evidence type="ECO:0000259" key="13">
    <source>
        <dbReference type="Pfam" id="PF02782"/>
    </source>
</evidence>
<feature type="binding site" evidence="10">
    <location>
        <position position="313"/>
    </location>
    <ligand>
        <name>ADP</name>
        <dbReference type="ChEBI" id="CHEBI:456216"/>
    </ligand>
</feature>
<feature type="binding site" evidence="10">
    <location>
        <position position="135"/>
    </location>
    <ligand>
        <name>sn-glycerol 3-phosphate</name>
        <dbReference type="ChEBI" id="CHEBI:57597"/>
    </ligand>
</feature>
<feature type="binding site" evidence="10">
    <location>
        <position position="12"/>
    </location>
    <ligand>
        <name>ATP</name>
        <dbReference type="ChEBI" id="CHEBI:30616"/>
    </ligand>
</feature>
<dbReference type="PIRSF" id="PIRSF000538">
    <property type="entry name" value="GlpK"/>
    <property type="match status" value="1"/>
</dbReference>
<dbReference type="PANTHER" id="PTHR10196:SF69">
    <property type="entry name" value="GLYCEROL KINASE"/>
    <property type="match status" value="1"/>
</dbReference>
<dbReference type="PROSITE" id="PS00933">
    <property type="entry name" value="FGGY_KINASES_1"/>
    <property type="match status" value="1"/>
</dbReference>
<gene>
    <name evidence="10 14" type="primary">glpK</name>
    <name evidence="14" type="ORF">FOH10_04555</name>
</gene>
<evidence type="ECO:0000256" key="4">
    <source>
        <dbReference type="ARBA" id="ARBA00022741"/>
    </source>
</evidence>
<comment type="pathway">
    <text evidence="1 10">Polyol metabolism; glycerol degradation via glycerol kinase pathway; sn-glycerol 3-phosphate from glycerol: step 1/1.</text>
</comment>
<dbReference type="Gene3D" id="3.30.420.40">
    <property type="match status" value="2"/>
</dbReference>
<keyword evidence="5 10" id="KW-0418">Kinase</keyword>
<dbReference type="PROSITE" id="PS00445">
    <property type="entry name" value="FGGY_KINASES_2"/>
    <property type="match status" value="1"/>
</dbReference>
<evidence type="ECO:0000256" key="7">
    <source>
        <dbReference type="ARBA" id="ARBA00022840"/>
    </source>
</evidence>
<evidence type="ECO:0000256" key="8">
    <source>
        <dbReference type="ARBA" id="ARBA00052101"/>
    </source>
</evidence>
<dbReference type="InterPro" id="IPR018485">
    <property type="entry name" value="FGGY_C"/>
</dbReference>
<feature type="binding site" evidence="10">
    <location>
        <position position="313"/>
    </location>
    <ligand>
        <name>ATP</name>
        <dbReference type="ChEBI" id="CHEBI:30616"/>
    </ligand>
</feature>
<dbReference type="GO" id="GO:0005829">
    <property type="term" value="C:cytosol"/>
    <property type="evidence" value="ECO:0007669"/>
    <property type="project" value="TreeGrafter"/>
</dbReference>
<feature type="binding site" evidence="10">
    <location>
        <position position="247"/>
    </location>
    <ligand>
        <name>sn-glycerol 3-phosphate</name>
        <dbReference type="ChEBI" id="CHEBI:57597"/>
    </ligand>
</feature>
<feature type="binding site" evidence="10">
    <location>
        <position position="83"/>
    </location>
    <ligand>
        <name>sn-glycerol 3-phosphate</name>
        <dbReference type="ChEBI" id="CHEBI:57597"/>
    </ligand>
</feature>
<evidence type="ECO:0000256" key="9">
    <source>
        <dbReference type="ARBA" id="ARBA00054633"/>
    </source>
</evidence>
<evidence type="ECO:0000256" key="6">
    <source>
        <dbReference type="ARBA" id="ARBA00022798"/>
    </source>
</evidence>
<evidence type="ECO:0000259" key="12">
    <source>
        <dbReference type="Pfam" id="PF00370"/>
    </source>
</evidence>
<evidence type="ECO:0000256" key="2">
    <source>
        <dbReference type="ARBA" id="ARBA00009156"/>
    </source>
</evidence>
<protein>
    <recommendedName>
        <fullName evidence="10">Glycerol kinase</fullName>
        <ecNumber evidence="10">2.7.1.30</ecNumber>
    </recommendedName>
    <alternativeName>
        <fullName evidence="10">ATP:glycerol 3-phosphotransferase</fullName>
    </alternativeName>
    <alternativeName>
        <fullName evidence="10">Glycerokinase</fullName>
        <shortName evidence="10">GK</shortName>
    </alternativeName>
</protein>
<dbReference type="InterPro" id="IPR000577">
    <property type="entry name" value="Carb_kinase_FGGY"/>
</dbReference>
<keyword evidence="6 10" id="KW-0319">Glycerol metabolism</keyword>
<dbReference type="NCBIfam" id="TIGR01311">
    <property type="entry name" value="glycerol_kin"/>
    <property type="match status" value="1"/>
</dbReference>
<evidence type="ECO:0000256" key="11">
    <source>
        <dbReference type="RuleBase" id="RU003733"/>
    </source>
</evidence>
<dbReference type="GO" id="GO:0006072">
    <property type="term" value="P:glycerol-3-phosphate metabolic process"/>
    <property type="evidence" value="ECO:0007669"/>
    <property type="project" value="InterPro"/>
</dbReference>
<feature type="binding site" evidence="10">
    <location>
        <position position="13"/>
    </location>
    <ligand>
        <name>ATP</name>
        <dbReference type="ChEBI" id="CHEBI:30616"/>
    </ligand>
</feature>
<feature type="binding site" evidence="10">
    <location>
        <position position="269"/>
    </location>
    <ligand>
        <name>ADP</name>
        <dbReference type="ChEBI" id="CHEBI:456216"/>
    </ligand>
</feature>
<feature type="binding site" evidence="10">
    <location>
        <position position="12"/>
    </location>
    <ligand>
        <name>ADP</name>
        <dbReference type="ChEBI" id="CHEBI:456216"/>
    </ligand>
</feature>
<dbReference type="Pfam" id="PF02782">
    <property type="entry name" value="FGGY_C"/>
    <property type="match status" value="1"/>
</dbReference>
<name>A0A516NGT1_9NOCA</name>
<feature type="binding site" evidence="10">
    <location>
        <position position="418"/>
    </location>
    <ligand>
        <name>ADP</name>
        <dbReference type="ChEBI" id="CHEBI:456216"/>
    </ligand>
</feature>
<dbReference type="GeneID" id="80331665"/>
<feature type="binding site" evidence="10">
    <location>
        <position position="82"/>
    </location>
    <ligand>
        <name>glycerol</name>
        <dbReference type="ChEBI" id="CHEBI:17754"/>
    </ligand>
</feature>
<sequence length="502" mass="54305">MSRYVAAIDQGTTSTRAMIFDHAGTVIAVDQREHSQIFPRAGWVEHDPAEIWENTRAVVAGALAKGDLTAADIAAVGITNQRETTVVWDRATGEPVYNAIVWQDTRTDRIAEELGQLGGGQERYREKTGLPLATYFSGPKIKWILDNVDGARERAEAGELAFGNMDTWILWNMTGGTDGGVHATDPTNASRTLLMDLETLQWDSEIAAEMGVPLSLLPEIRSSSEVYGTVRARGALAGVPIAGILGDQQAATFGQACLTPGEAKNTYGTGNFVLLNTGNDKVLSNNGLLTTVCYQLGDAKPVYALEGAIAVTGSLVQWLRDNLGMIGSAAEIEEHARTVEDNGGAYFVPAFSGLFAPYWRSDARGAIVGLTRFVSKGHLARAVLEATAFQTREVIDAMNADSGVALTSLKVDGGMVVNELLMQFQADILGVEVIRPVVAETTALGAAYAAGLAVGFWESEDAIRTNWAEDKRWRPALDETRREAEYRNWKKAVTKTFDWVED</sequence>
<dbReference type="InterPro" id="IPR043129">
    <property type="entry name" value="ATPase_NBD"/>
</dbReference>
<reference evidence="14 15" key="1">
    <citation type="submission" date="2019-07" db="EMBL/GenBank/DDBJ databases">
        <title>Complete Genome Sequence and Methylome Analysis of Nocardia otitidis-caviarum NEB252.</title>
        <authorList>
            <person name="Fomenkov A."/>
            <person name="Anton B.P."/>
            <person name="Vincze T."/>
            <person name="Roberts R.J."/>
        </authorList>
    </citation>
    <scope>NUCLEOTIDE SEQUENCE [LARGE SCALE GENOMIC DNA]</scope>
    <source>
        <strain evidence="14 15">NEB252</strain>
    </source>
</reference>
<feature type="binding site" evidence="10">
    <location>
        <position position="82"/>
    </location>
    <ligand>
        <name>sn-glycerol 3-phosphate</name>
        <dbReference type="ChEBI" id="CHEBI:57597"/>
    </ligand>
</feature>
<feature type="binding site" evidence="10">
    <location>
        <position position="414"/>
    </location>
    <ligand>
        <name>ADP</name>
        <dbReference type="ChEBI" id="CHEBI:456216"/>
    </ligand>
</feature>
<feature type="binding site" evidence="10">
    <location>
        <position position="247"/>
    </location>
    <ligand>
        <name>glycerol</name>
        <dbReference type="ChEBI" id="CHEBI:17754"/>
    </ligand>
</feature>
<feature type="binding site" evidence="10">
    <location>
        <position position="317"/>
    </location>
    <ligand>
        <name>ATP</name>
        <dbReference type="ChEBI" id="CHEBI:30616"/>
    </ligand>
</feature>
<dbReference type="SUPFAM" id="SSF53067">
    <property type="entry name" value="Actin-like ATPase domain"/>
    <property type="match status" value="2"/>
</dbReference>
<accession>A0A516NGT1</accession>
<feature type="binding site" evidence="10">
    <location>
        <position position="12"/>
    </location>
    <ligand>
        <name>sn-glycerol 3-phosphate</name>
        <dbReference type="ChEBI" id="CHEBI:57597"/>
    </ligand>
</feature>
<feature type="domain" description="Carbohydrate kinase FGGY C-terminal" evidence="13">
    <location>
        <begin position="264"/>
        <end position="453"/>
    </location>
</feature>
<dbReference type="HAMAP" id="MF_00186">
    <property type="entry name" value="Glycerol_kin"/>
    <property type="match status" value="1"/>
</dbReference>
<comment type="activity regulation">
    <text evidence="10">Inhibited by fructose 1,6-bisphosphate (FBP).</text>
</comment>
<dbReference type="GO" id="GO:0004370">
    <property type="term" value="F:glycerol kinase activity"/>
    <property type="evidence" value="ECO:0007669"/>
    <property type="project" value="UniProtKB-UniRule"/>
</dbReference>
<dbReference type="PANTHER" id="PTHR10196">
    <property type="entry name" value="SUGAR KINASE"/>
    <property type="match status" value="1"/>
</dbReference>
<dbReference type="Pfam" id="PF00370">
    <property type="entry name" value="FGGY_N"/>
    <property type="match status" value="1"/>
</dbReference>
<organism evidence="14 15">
    <name type="scientific">Nocardia otitidiscaviarum</name>
    <dbReference type="NCBI Taxonomy" id="1823"/>
    <lineage>
        <taxon>Bacteria</taxon>
        <taxon>Bacillati</taxon>
        <taxon>Actinomycetota</taxon>
        <taxon>Actinomycetes</taxon>
        <taxon>Mycobacteriales</taxon>
        <taxon>Nocardiaceae</taxon>
        <taxon>Nocardia</taxon>
    </lineage>
</organism>
<dbReference type="FunFam" id="3.30.420.40:FF:000008">
    <property type="entry name" value="Glycerol kinase"/>
    <property type="match status" value="1"/>
</dbReference>
<evidence type="ECO:0000256" key="10">
    <source>
        <dbReference type="HAMAP-Rule" id="MF_00186"/>
    </source>
</evidence>
<comment type="catalytic activity">
    <reaction evidence="8 10">
        <text>glycerol + ATP = sn-glycerol 3-phosphate + ADP + H(+)</text>
        <dbReference type="Rhea" id="RHEA:21644"/>
        <dbReference type="ChEBI" id="CHEBI:15378"/>
        <dbReference type="ChEBI" id="CHEBI:17754"/>
        <dbReference type="ChEBI" id="CHEBI:30616"/>
        <dbReference type="ChEBI" id="CHEBI:57597"/>
        <dbReference type="ChEBI" id="CHEBI:456216"/>
        <dbReference type="EC" id="2.7.1.30"/>
    </reaction>
</comment>
<feature type="binding site" evidence="10">
    <location>
        <position position="414"/>
    </location>
    <ligand>
        <name>ATP</name>
        <dbReference type="ChEBI" id="CHEBI:30616"/>
    </ligand>
</feature>
<feature type="binding site" evidence="10">
    <location>
        <position position="83"/>
    </location>
    <ligand>
        <name>glycerol</name>
        <dbReference type="ChEBI" id="CHEBI:17754"/>
    </ligand>
</feature>
<dbReference type="NCBIfam" id="NF000756">
    <property type="entry name" value="PRK00047.1"/>
    <property type="match status" value="1"/>
</dbReference>
<dbReference type="RefSeq" id="WP_143979740.1">
    <property type="nucleotide sequence ID" value="NZ_CP041695.1"/>
</dbReference>
<dbReference type="EC" id="2.7.1.30" evidence="10"/>
<dbReference type="EMBL" id="CP041695">
    <property type="protein sequence ID" value="QDP78113.1"/>
    <property type="molecule type" value="Genomic_DNA"/>
</dbReference>